<evidence type="ECO:0000313" key="3">
    <source>
        <dbReference type="Proteomes" id="UP000030104"/>
    </source>
</evidence>
<sequence length="195" mass="22822">MDEDAQENQHEELIVRDVMMTLREDCLREALQVNEEAMNDAQFKLQPLLYMDLSGEDRRYANLEIDRTEDFVEELRAERLRLQTDYDHARAQRSDIAEFMEAVNAASVAHQVFFHILNFLAQYGVVNFTNMVVESGIQILQRLAEKSLSITSYLAEREAFLESLRAQRLQLLVYYNHTRTQLEDVAEFIRQLLGS</sequence>
<gene>
    <name evidence="2" type="ORF">PITC_069940</name>
</gene>
<evidence type="ECO:0000313" key="2">
    <source>
        <dbReference type="EMBL" id="KGO75124.1"/>
    </source>
</evidence>
<accession>A0A0A2L559</accession>
<dbReference type="EMBL" id="JQGA01000518">
    <property type="protein sequence ID" value="KGO75124.1"/>
    <property type="molecule type" value="Genomic_DNA"/>
</dbReference>
<keyword evidence="3" id="KW-1185">Reference proteome</keyword>
<comment type="caution">
    <text evidence="2">The sequence shown here is derived from an EMBL/GenBank/DDBJ whole genome shotgun (WGS) entry which is preliminary data.</text>
</comment>
<name>A0A0A2L559_PENIT</name>
<feature type="coiled-coil region" evidence="1">
    <location>
        <begin position="65"/>
        <end position="92"/>
    </location>
</feature>
<keyword evidence="1" id="KW-0175">Coiled coil</keyword>
<dbReference type="OrthoDB" id="4347805at2759"/>
<dbReference type="Proteomes" id="UP000030104">
    <property type="component" value="Unassembled WGS sequence"/>
</dbReference>
<dbReference type="HOGENOM" id="CLU_1396773_0_0_1"/>
<reference evidence="2 3" key="1">
    <citation type="journal article" date="2015" name="Mol. Plant Microbe Interact.">
        <title>Genome, transcriptome, and functional analyses of Penicillium expansum provide new insights into secondary metabolism and pathogenicity.</title>
        <authorList>
            <person name="Ballester A.R."/>
            <person name="Marcet-Houben M."/>
            <person name="Levin E."/>
            <person name="Sela N."/>
            <person name="Selma-Lazaro C."/>
            <person name="Carmona L."/>
            <person name="Wisniewski M."/>
            <person name="Droby S."/>
            <person name="Gonzalez-Candelas L."/>
            <person name="Gabaldon T."/>
        </authorList>
    </citation>
    <scope>NUCLEOTIDE SEQUENCE [LARGE SCALE GENOMIC DNA]</scope>
    <source>
        <strain evidence="2 3">PHI-1</strain>
    </source>
</reference>
<protein>
    <submittedName>
        <fullName evidence="2">Uncharacterized protein</fullName>
    </submittedName>
</protein>
<organism evidence="2 3">
    <name type="scientific">Penicillium italicum</name>
    <name type="common">Blue mold</name>
    <dbReference type="NCBI Taxonomy" id="40296"/>
    <lineage>
        <taxon>Eukaryota</taxon>
        <taxon>Fungi</taxon>
        <taxon>Dikarya</taxon>
        <taxon>Ascomycota</taxon>
        <taxon>Pezizomycotina</taxon>
        <taxon>Eurotiomycetes</taxon>
        <taxon>Eurotiomycetidae</taxon>
        <taxon>Eurotiales</taxon>
        <taxon>Aspergillaceae</taxon>
        <taxon>Penicillium</taxon>
    </lineage>
</organism>
<evidence type="ECO:0000256" key="1">
    <source>
        <dbReference type="SAM" id="Coils"/>
    </source>
</evidence>
<dbReference type="AlphaFoldDB" id="A0A0A2L559"/>
<proteinExistence type="predicted"/>